<reference evidence="15 16" key="1">
    <citation type="submission" date="2019-01" db="EMBL/GenBank/DDBJ databases">
        <authorList>
            <consortium name="Pathogen Informatics"/>
        </authorList>
    </citation>
    <scope>NUCLEOTIDE SEQUENCE [LARGE SCALE GENOMIC DNA]</scope>
    <source>
        <strain evidence="15 16">NCTC10181</strain>
    </source>
</reference>
<dbReference type="PANTHER" id="PTHR11728:SF1">
    <property type="entry name" value="GLYCEROL-3-PHOSPHATE DEHYDROGENASE [NAD(+)] 2, CHLOROPLASTIC"/>
    <property type="match status" value="1"/>
</dbReference>
<evidence type="ECO:0000256" key="2">
    <source>
        <dbReference type="ARBA" id="ARBA00022516"/>
    </source>
</evidence>
<protein>
    <recommendedName>
        <fullName evidence="12">Glycerol-3-phosphate dehydrogenase</fullName>
        <ecNumber evidence="12">1.1.1.94</ecNumber>
    </recommendedName>
</protein>
<dbReference type="Pfam" id="PF07479">
    <property type="entry name" value="NAD_Gly3P_dh_C"/>
    <property type="match status" value="1"/>
</dbReference>
<dbReference type="GO" id="GO:0008654">
    <property type="term" value="P:phospholipid biosynthetic process"/>
    <property type="evidence" value="ECO:0007669"/>
    <property type="project" value="UniProtKB-KW"/>
</dbReference>
<evidence type="ECO:0000256" key="7">
    <source>
        <dbReference type="ARBA" id="ARBA00023264"/>
    </source>
</evidence>
<keyword evidence="7" id="KW-1208">Phospholipid metabolism</keyword>
<evidence type="ECO:0000259" key="14">
    <source>
        <dbReference type="Pfam" id="PF07479"/>
    </source>
</evidence>
<dbReference type="InterPro" id="IPR013328">
    <property type="entry name" value="6PGD_dom2"/>
</dbReference>
<evidence type="ECO:0000256" key="5">
    <source>
        <dbReference type="ARBA" id="ARBA00023098"/>
    </source>
</evidence>
<evidence type="ECO:0000256" key="6">
    <source>
        <dbReference type="ARBA" id="ARBA00023209"/>
    </source>
</evidence>
<dbReference type="InterPro" id="IPR006168">
    <property type="entry name" value="G3P_DH_NAD-dep"/>
</dbReference>
<dbReference type="PANTHER" id="PTHR11728">
    <property type="entry name" value="GLYCEROL-3-PHOSPHATE DEHYDROGENASE"/>
    <property type="match status" value="1"/>
</dbReference>
<dbReference type="GO" id="GO:0005975">
    <property type="term" value="P:carbohydrate metabolic process"/>
    <property type="evidence" value="ECO:0007669"/>
    <property type="project" value="InterPro"/>
</dbReference>
<comment type="catalytic activity">
    <reaction evidence="12">
        <text>sn-glycerol 3-phosphate + NADP(+) = dihydroxyacetone phosphate + NADPH + H(+)</text>
        <dbReference type="Rhea" id="RHEA:11096"/>
        <dbReference type="ChEBI" id="CHEBI:15378"/>
        <dbReference type="ChEBI" id="CHEBI:57597"/>
        <dbReference type="ChEBI" id="CHEBI:57642"/>
        <dbReference type="ChEBI" id="CHEBI:57783"/>
        <dbReference type="ChEBI" id="CHEBI:58349"/>
        <dbReference type="EC" id="1.1.1.94"/>
    </reaction>
</comment>
<dbReference type="RefSeq" id="WP_129725729.1">
    <property type="nucleotide sequence ID" value="NZ_CP101807.1"/>
</dbReference>
<dbReference type="Gene3D" id="1.10.1040.10">
    <property type="entry name" value="N-(1-d-carboxylethyl)-l-norvaline Dehydrogenase, domain 2"/>
    <property type="match status" value="1"/>
</dbReference>
<dbReference type="Proteomes" id="UP000290985">
    <property type="component" value="Chromosome"/>
</dbReference>
<dbReference type="InterPro" id="IPR006109">
    <property type="entry name" value="G3P_DH_NAD-dep_C"/>
</dbReference>
<dbReference type="OrthoDB" id="9812273at2"/>
<accession>A0A449B308</accession>
<dbReference type="InterPro" id="IPR008927">
    <property type="entry name" value="6-PGluconate_DH-like_C_sf"/>
</dbReference>
<evidence type="ECO:0000313" key="16">
    <source>
        <dbReference type="Proteomes" id="UP000290985"/>
    </source>
</evidence>
<dbReference type="AlphaFoldDB" id="A0A449B308"/>
<feature type="binding site" evidence="10">
    <location>
        <position position="145"/>
    </location>
    <ligand>
        <name>NAD(+)</name>
        <dbReference type="ChEBI" id="CHEBI:57540"/>
    </ligand>
</feature>
<evidence type="ECO:0000259" key="13">
    <source>
        <dbReference type="Pfam" id="PF01210"/>
    </source>
</evidence>
<evidence type="ECO:0000256" key="11">
    <source>
        <dbReference type="RuleBase" id="RU000437"/>
    </source>
</evidence>
<feature type="active site" description="Proton acceptor" evidence="8">
    <location>
        <position position="196"/>
    </location>
</feature>
<evidence type="ECO:0000256" key="4">
    <source>
        <dbReference type="ARBA" id="ARBA00023027"/>
    </source>
</evidence>
<dbReference type="GO" id="GO:0005829">
    <property type="term" value="C:cytosol"/>
    <property type="evidence" value="ECO:0007669"/>
    <property type="project" value="TreeGrafter"/>
</dbReference>
<keyword evidence="3 11" id="KW-0560">Oxidoreductase</keyword>
<dbReference type="GO" id="GO:0051287">
    <property type="term" value="F:NAD binding"/>
    <property type="evidence" value="ECO:0007669"/>
    <property type="project" value="InterPro"/>
</dbReference>
<dbReference type="EMBL" id="LR215036">
    <property type="protein sequence ID" value="VEU74951.1"/>
    <property type="molecule type" value="Genomic_DNA"/>
</dbReference>
<organism evidence="15 16">
    <name type="scientific">Mycoplasmopsis citelli</name>
    <dbReference type="NCBI Taxonomy" id="171281"/>
    <lineage>
        <taxon>Bacteria</taxon>
        <taxon>Bacillati</taxon>
        <taxon>Mycoplasmatota</taxon>
        <taxon>Mycoplasmoidales</taxon>
        <taxon>Metamycoplasmataceae</taxon>
        <taxon>Mycoplasmopsis</taxon>
    </lineage>
</organism>
<feature type="binding site" evidence="10">
    <location>
        <position position="262"/>
    </location>
    <ligand>
        <name>NAD(+)</name>
        <dbReference type="ChEBI" id="CHEBI:57540"/>
    </ligand>
</feature>
<sequence length="333" mass="36960">MSKNKYFSFIGTGAWASALANVLAQNGHKVKMYGINEEEVAEINQGYNRKFFGSRLFAHPKFIQASTDLSFVLEGCETLVIAVPSFAFRSVLKQLSEALRFRRVNIINVSKGFDEQSGTFLSDLIKNKLRRNLKNFATFSGPSYAIEVFNEHLTLINIFASNKEFRDKLIAKFNNYYFNLVPCEDEYGGEIFAALKNVLAIGIGISSYTHPGKNSHSALISVGTKEILSIIKQLKPSSDLSVGFELVGTGDIFLTCSSTQSRNFTFGYSIAERGLRETLKNQKLTVEGYSSAKALSKLIATKNIKNIPLLENIIAVLNGSKEPLLLTDFITNK</sequence>
<dbReference type="EC" id="1.1.1.94" evidence="12"/>
<dbReference type="PIRSF" id="PIRSF000114">
    <property type="entry name" value="Glycerol-3-P_dh"/>
    <property type="match status" value="1"/>
</dbReference>
<feature type="domain" description="Glycerol-3-phosphate dehydrogenase NAD-dependent C-terminal" evidence="14">
    <location>
        <begin position="185"/>
        <end position="323"/>
    </location>
</feature>
<dbReference type="Gene3D" id="3.40.50.720">
    <property type="entry name" value="NAD(P)-binding Rossmann-like Domain"/>
    <property type="match status" value="1"/>
</dbReference>
<evidence type="ECO:0000256" key="12">
    <source>
        <dbReference type="RuleBase" id="RU000439"/>
    </source>
</evidence>
<feature type="domain" description="Glycerol-3-phosphate dehydrogenase NAD-dependent N-terminal" evidence="13">
    <location>
        <begin position="9"/>
        <end position="164"/>
    </location>
</feature>
<gene>
    <name evidence="15" type="primary">gpsA</name>
    <name evidence="15" type="ORF">NCTC10181_00822</name>
</gene>
<feature type="binding site" evidence="9">
    <location>
        <begin position="262"/>
        <end position="263"/>
    </location>
    <ligand>
        <name>substrate</name>
    </ligand>
</feature>
<dbReference type="SUPFAM" id="SSF51735">
    <property type="entry name" value="NAD(P)-binding Rossmann-fold domains"/>
    <property type="match status" value="1"/>
</dbReference>
<dbReference type="KEGG" id="mcit:NCTC10181_00822"/>
<proteinExistence type="inferred from homology"/>
<keyword evidence="4 10" id="KW-0520">NAD</keyword>
<evidence type="ECO:0000256" key="9">
    <source>
        <dbReference type="PIRSR" id="PIRSR000114-2"/>
    </source>
</evidence>
<evidence type="ECO:0000256" key="3">
    <source>
        <dbReference type="ARBA" id="ARBA00023002"/>
    </source>
</evidence>
<evidence type="ECO:0000313" key="15">
    <source>
        <dbReference type="EMBL" id="VEU74951.1"/>
    </source>
</evidence>
<evidence type="ECO:0000256" key="8">
    <source>
        <dbReference type="PIRSR" id="PIRSR000114-1"/>
    </source>
</evidence>
<dbReference type="InterPro" id="IPR011128">
    <property type="entry name" value="G3P_DH_NAD-dep_N"/>
</dbReference>
<dbReference type="Pfam" id="PF01210">
    <property type="entry name" value="NAD_Gly3P_dh_N"/>
    <property type="match status" value="1"/>
</dbReference>
<dbReference type="SUPFAM" id="SSF48179">
    <property type="entry name" value="6-phosphogluconate dehydrogenase C-terminal domain-like"/>
    <property type="match status" value="1"/>
</dbReference>
<comment type="similarity">
    <text evidence="1 11">Belongs to the NAD-dependent glycerol-3-phosphate dehydrogenase family.</text>
</comment>
<evidence type="ECO:0000256" key="10">
    <source>
        <dbReference type="PIRSR" id="PIRSR000114-3"/>
    </source>
</evidence>
<feature type="binding site" evidence="9">
    <location>
        <position position="111"/>
    </location>
    <ligand>
        <name>substrate</name>
    </ligand>
</feature>
<keyword evidence="16" id="KW-1185">Reference proteome</keyword>
<keyword evidence="6" id="KW-0594">Phospholipid biosynthesis</keyword>
<keyword evidence="5" id="KW-0443">Lipid metabolism</keyword>
<dbReference type="GO" id="GO:0141153">
    <property type="term" value="F:glycerol-3-phosphate dehydrogenase (NADP+) activity"/>
    <property type="evidence" value="ECO:0007669"/>
    <property type="project" value="RHEA"/>
</dbReference>
<dbReference type="PRINTS" id="PR00077">
    <property type="entry name" value="GPDHDRGNASE"/>
</dbReference>
<name>A0A449B308_9BACT</name>
<dbReference type="GO" id="GO:0046168">
    <property type="term" value="P:glycerol-3-phosphate catabolic process"/>
    <property type="evidence" value="ECO:0007669"/>
    <property type="project" value="InterPro"/>
</dbReference>
<dbReference type="InterPro" id="IPR036291">
    <property type="entry name" value="NAD(P)-bd_dom_sf"/>
</dbReference>
<evidence type="ECO:0000256" key="1">
    <source>
        <dbReference type="ARBA" id="ARBA00011009"/>
    </source>
</evidence>
<keyword evidence="2" id="KW-0444">Lipid biosynthesis</keyword>